<reference evidence="3 4" key="1">
    <citation type="journal article" date="2021" name="Cell">
        <title>Tracing the genetic footprints of vertebrate landing in non-teleost ray-finned fishes.</title>
        <authorList>
            <person name="Bi X."/>
            <person name="Wang K."/>
            <person name="Yang L."/>
            <person name="Pan H."/>
            <person name="Jiang H."/>
            <person name="Wei Q."/>
            <person name="Fang M."/>
            <person name="Yu H."/>
            <person name="Zhu C."/>
            <person name="Cai Y."/>
            <person name="He Y."/>
            <person name="Gan X."/>
            <person name="Zeng H."/>
            <person name="Yu D."/>
            <person name="Zhu Y."/>
            <person name="Jiang H."/>
            <person name="Qiu Q."/>
            <person name="Yang H."/>
            <person name="Zhang Y.E."/>
            <person name="Wang W."/>
            <person name="Zhu M."/>
            <person name="He S."/>
            <person name="Zhang G."/>
        </authorList>
    </citation>
    <scope>NUCLEOTIDE SEQUENCE [LARGE SCALE GENOMIC DNA]</scope>
    <source>
        <strain evidence="3">Bchr_013</strain>
    </source>
</reference>
<organism evidence="3 4">
    <name type="scientific">Polypterus senegalus</name>
    <name type="common">Senegal bichir</name>
    <dbReference type="NCBI Taxonomy" id="55291"/>
    <lineage>
        <taxon>Eukaryota</taxon>
        <taxon>Metazoa</taxon>
        <taxon>Chordata</taxon>
        <taxon>Craniata</taxon>
        <taxon>Vertebrata</taxon>
        <taxon>Euteleostomi</taxon>
        <taxon>Actinopterygii</taxon>
        <taxon>Polypteriformes</taxon>
        <taxon>Polypteridae</taxon>
        <taxon>Polypterus</taxon>
    </lineage>
</organism>
<dbReference type="PANTHER" id="PTHR47326">
    <property type="entry name" value="TRANSPOSABLE ELEMENT TC3 TRANSPOSASE-LIKE PROTEIN"/>
    <property type="match status" value="1"/>
</dbReference>
<keyword evidence="3" id="KW-0436">Ligase</keyword>
<dbReference type="EMBL" id="JAATIS010000485">
    <property type="protein sequence ID" value="KAG2468668.1"/>
    <property type="molecule type" value="Genomic_DNA"/>
</dbReference>
<sequence>MIAESDSYFSESDFIDSDQEIEQESEKPASTDQTPADAAPADLLPVERLRAVDASTARFQCKTPYETTHLHATVSKLLAKFRETGSVLDLPKCGRMKTVTNEETSVAVLASFSKSPQRSTRRMSLESGISRTSLRRILATHKWHPYKLQLLQHLDEDDPDRRTEFAEWAKQKLEQDPQFTQKILFSDEANFYVNGEVNKQNHHYWSDTNPHWIDPSKTVGTKKLMIKMASSLNILRDTIEENGTMLLIAGWFNHVKEVDEREKLVQDYLEWYFFTRNSQCIGRFKDVLSTLNLLEKLKQYPGVLVNCTCFSQSKINAEAIEDIFKINISEAGSSWRHEEGRTAAYWADYLLDIEAYENMRATIKKDIREAKRQLERNIADKAKEDPKRFFQYFSSKRTVKEEVKFIRNSKGN</sequence>
<dbReference type="GO" id="GO:0016874">
    <property type="term" value="F:ligase activity"/>
    <property type="evidence" value="ECO:0007669"/>
    <property type="project" value="UniProtKB-KW"/>
</dbReference>
<dbReference type="PANTHER" id="PTHR47326:SF1">
    <property type="entry name" value="HTH PSQ-TYPE DOMAIN-CONTAINING PROTEIN"/>
    <property type="match status" value="1"/>
</dbReference>
<proteinExistence type="predicted"/>
<evidence type="ECO:0000313" key="4">
    <source>
        <dbReference type="Proteomes" id="UP000886611"/>
    </source>
</evidence>
<gene>
    <name evidence="3" type="primary">G2e3_1</name>
    <name evidence="3" type="ORF">GTO96_0015179</name>
</gene>
<feature type="non-terminal residue" evidence="3">
    <location>
        <position position="1"/>
    </location>
</feature>
<protein>
    <submittedName>
        <fullName evidence="3">G2E3 ligase</fullName>
    </submittedName>
</protein>
<evidence type="ECO:0000313" key="3">
    <source>
        <dbReference type="EMBL" id="KAG2468668.1"/>
    </source>
</evidence>
<evidence type="ECO:0000256" key="2">
    <source>
        <dbReference type="SAM" id="MobiDB-lite"/>
    </source>
</evidence>
<feature type="compositionally biased region" description="Acidic residues" evidence="2">
    <location>
        <begin position="13"/>
        <end position="23"/>
    </location>
</feature>
<keyword evidence="4" id="KW-1185">Reference proteome</keyword>
<dbReference type="Gene3D" id="3.30.420.10">
    <property type="entry name" value="Ribonuclease H-like superfamily/Ribonuclease H"/>
    <property type="match status" value="1"/>
</dbReference>
<dbReference type="AlphaFoldDB" id="A0A8X7XI50"/>
<dbReference type="GO" id="GO:0003676">
    <property type="term" value="F:nucleic acid binding"/>
    <property type="evidence" value="ECO:0007669"/>
    <property type="project" value="InterPro"/>
</dbReference>
<dbReference type="Proteomes" id="UP000886611">
    <property type="component" value="Unassembled WGS sequence"/>
</dbReference>
<name>A0A8X7XI50_POLSE</name>
<comment type="caution">
    <text evidence="3">The sequence shown here is derived from an EMBL/GenBank/DDBJ whole genome shotgun (WGS) entry which is preliminary data.</text>
</comment>
<dbReference type="InterPro" id="IPR036397">
    <property type="entry name" value="RNaseH_sf"/>
</dbReference>
<feature type="coiled-coil region" evidence="1">
    <location>
        <begin position="353"/>
        <end position="384"/>
    </location>
</feature>
<feature type="non-terminal residue" evidence="3">
    <location>
        <position position="412"/>
    </location>
</feature>
<accession>A0A8X7XI50</accession>
<keyword evidence="1" id="KW-0175">Coiled coil</keyword>
<evidence type="ECO:0000256" key="1">
    <source>
        <dbReference type="SAM" id="Coils"/>
    </source>
</evidence>
<feature type="region of interest" description="Disordered" evidence="2">
    <location>
        <begin position="1"/>
        <end position="41"/>
    </location>
</feature>